<evidence type="ECO:0000313" key="2">
    <source>
        <dbReference type="EMBL" id="RED16654.1"/>
    </source>
</evidence>
<gene>
    <name evidence="2" type="ORF">DFR46_1680</name>
</gene>
<dbReference type="Gene3D" id="2.60.120.650">
    <property type="entry name" value="Cupin"/>
    <property type="match status" value="1"/>
</dbReference>
<dbReference type="Proteomes" id="UP000256310">
    <property type="component" value="Unassembled WGS sequence"/>
</dbReference>
<dbReference type="PANTHER" id="PTHR12461:SF105">
    <property type="entry name" value="HYPOXIA-INDUCIBLE FACTOR 1-ALPHA INHIBITOR"/>
    <property type="match status" value="1"/>
</dbReference>
<dbReference type="Pfam" id="PF13621">
    <property type="entry name" value="Cupin_8"/>
    <property type="match status" value="1"/>
</dbReference>
<feature type="domain" description="JmjC" evidence="1">
    <location>
        <begin position="83"/>
        <end position="244"/>
    </location>
</feature>
<accession>A0A3D9FFQ4</accession>
<evidence type="ECO:0000259" key="1">
    <source>
        <dbReference type="PROSITE" id="PS51184"/>
    </source>
</evidence>
<comment type="caution">
    <text evidence="2">The sequence shown here is derived from an EMBL/GenBank/DDBJ whole genome shotgun (WGS) entry which is preliminary data.</text>
</comment>
<organism evidence="2 3">
    <name type="scientific">Parasphingopyxis lamellibrachiae</name>
    <dbReference type="NCBI Taxonomy" id="680125"/>
    <lineage>
        <taxon>Bacteria</taxon>
        <taxon>Pseudomonadati</taxon>
        <taxon>Pseudomonadota</taxon>
        <taxon>Alphaproteobacteria</taxon>
        <taxon>Sphingomonadales</taxon>
        <taxon>Sphingomonadaceae</taxon>
        <taxon>Parasphingopyxis</taxon>
    </lineage>
</organism>
<dbReference type="EMBL" id="QRDP01000004">
    <property type="protein sequence ID" value="RED16654.1"/>
    <property type="molecule type" value="Genomic_DNA"/>
</dbReference>
<dbReference type="SUPFAM" id="SSF51197">
    <property type="entry name" value="Clavaminate synthase-like"/>
    <property type="match status" value="1"/>
</dbReference>
<proteinExistence type="predicted"/>
<reference evidence="2 3" key="1">
    <citation type="submission" date="2018-07" db="EMBL/GenBank/DDBJ databases">
        <title>Genomic Encyclopedia of Type Strains, Phase IV (KMG-IV): sequencing the most valuable type-strain genomes for metagenomic binning, comparative biology and taxonomic classification.</title>
        <authorList>
            <person name="Goeker M."/>
        </authorList>
    </citation>
    <scope>NUCLEOTIDE SEQUENCE [LARGE SCALE GENOMIC DNA]</scope>
    <source>
        <strain evidence="2 3">DSM 26725</strain>
    </source>
</reference>
<dbReference type="PROSITE" id="PS51184">
    <property type="entry name" value="JMJC"/>
    <property type="match status" value="1"/>
</dbReference>
<name>A0A3D9FFQ4_9SPHN</name>
<dbReference type="AlphaFoldDB" id="A0A3D9FFQ4"/>
<dbReference type="InterPro" id="IPR041667">
    <property type="entry name" value="Cupin_8"/>
</dbReference>
<keyword evidence="3" id="KW-1185">Reference proteome</keyword>
<dbReference type="InterPro" id="IPR003347">
    <property type="entry name" value="JmjC_dom"/>
</dbReference>
<evidence type="ECO:0000313" key="3">
    <source>
        <dbReference type="Proteomes" id="UP000256310"/>
    </source>
</evidence>
<dbReference type="RefSeq" id="WP_116236033.1">
    <property type="nucleotide sequence ID" value="NZ_QRDP01000004.1"/>
</dbReference>
<dbReference type="SMART" id="SM00558">
    <property type="entry name" value="JmjC"/>
    <property type="match status" value="1"/>
</dbReference>
<dbReference type="PANTHER" id="PTHR12461">
    <property type="entry name" value="HYPOXIA-INDUCIBLE FACTOR 1 ALPHA INHIBITOR-RELATED"/>
    <property type="match status" value="1"/>
</dbReference>
<sequence>MTIFPQSTQDKFAENYPETPHILRHNLDHHPLLELDALADLARRLPLASIECNRGDQPIGVDQVPEQMREQAADTILDIGEAGCWVCLRNVEQQPEYAALLEELLEELRPRIEAKTGPMINLQSFLFATSPGGVTPYHFDPEHNILLQLRGSKVMTVFPAGNPACAADEIHEAFHAGGRPELPWGEQMAQHGTACPIGPGEAIYVPVMAPHYVTNGSEVSVSVSITWRSEWSYIESDARCFNGMVRRMGMKPKAPERWPGRNLAKAYSWRMVRKLRQIAG</sequence>
<protein>
    <recommendedName>
        <fullName evidence="1">JmjC domain-containing protein</fullName>
    </recommendedName>
</protein>
<dbReference type="OrthoDB" id="3776825at2"/>